<dbReference type="Gene3D" id="3.30.505.10">
    <property type="entry name" value="SH2 domain"/>
    <property type="match status" value="1"/>
</dbReference>
<accession>A0A0D8Y9L5</accession>
<proteinExistence type="predicted"/>
<evidence type="ECO:0000259" key="2">
    <source>
        <dbReference type="PROSITE" id="PS50001"/>
    </source>
</evidence>
<feature type="domain" description="SH2" evidence="2">
    <location>
        <begin position="60"/>
        <end position="173"/>
    </location>
</feature>
<dbReference type="InterPro" id="IPR000980">
    <property type="entry name" value="SH2"/>
</dbReference>
<dbReference type="OrthoDB" id="5870320at2759"/>
<evidence type="ECO:0000313" key="4">
    <source>
        <dbReference type="Proteomes" id="UP000053766"/>
    </source>
</evidence>
<gene>
    <name evidence="3" type="ORF">DICVIV_00373</name>
</gene>
<dbReference type="STRING" id="29172.A0A0D8Y9L5"/>
<dbReference type="SMART" id="SM00252">
    <property type="entry name" value="SH2"/>
    <property type="match status" value="1"/>
</dbReference>
<dbReference type="EMBL" id="KN716152">
    <property type="protein sequence ID" value="KJH53435.1"/>
    <property type="molecule type" value="Genomic_DNA"/>
</dbReference>
<evidence type="ECO:0000313" key="3">
    <source>
        <dbReference type="EMBL" id="KJH53435.1"/>
    </source>
</evidence>
<dbReference type="InterPro" id="IPR036860">
    <property type="entry name" value="SH2_dom_sf"/>
</dbReference>
<dbReference type="PROSITE" id="PS50001">
    <property type="entry name" value="SH2"/>
    <property type="match status" value="1"/>
</dbReference>
<name>A0A0D8Y9L5_DICVI</name>
<organism evidence="3 4">
    <name type="scientific">Dictyocaulus viviparus</name>
    <name type="common">Bovine lungworm</name>
    <dbReference type="NCBI Taxonomy" id="29172"/>
    <lineage>
        <taxon>Eukaryota</taxon>
        <taxon>Metazoa</taxon>
        <taxon>Ecdysozoa</taxon>
        <taxon>Nematoda</taxon>
        <taxon>Chromadorea</taxon>
        <taxon>Rhabditida</taxon>
        <taxon>Rhabditina</taxon>
        <taxon>Rhabditomorpha</taxon>
        <taxon>Strongyloidea</taxon>
        <taxon>Metastrongylidae</taxon>
        <taxon>Dictyocaulus</taxon>
    </lineage>
</organism>
<reference evidence="4" key="2">
    <citation type="journal article" date="2016" name="Sci. Rep.">
        <title>Dictyocaulus viviparus genome, variome and transcriptome elucidate lungworm biology and support future intervention.</title>
        <authorList>
            <person name="McNulty S.N."/>
            <person name="Strube C."/>
            <person name="Rosa B.A."/>
            <person name="Martin J.C."/>
            <person name="Tyagi R."/>
            <person name="Choi Y.J."/>
            <person name="Wang Q."/>
            <person name="Hallsworth Pepin K."/>
            <person name="Zhang X."/>
            <person name="Ozersky P."/>
            <person name="Wilson R.K."/>
            <person name="Sternberg P.W."/>
            <person name="Gasser R.B."/>
            <person name="Mitreva M."/>
        </authorList>
    </citation>
    <scope>NUCLEOTIDE SEQUENCE [LARGE SCALE GENOMIC DNA]</scope>
    <source>
        <strain evidence="4">HannoverDv2000</strain>
    </source>
</reference>
<dbReference type="SUPFAM" id="SSF55550">
    <property type="entry name" value="SH2 domain"/>
    <property type="match status" value="1"/>
</dbReference>
<keyword evidence="4" id="KW-1185">Reference proteome</keyword>
<reference evidence="3 4" key="1">
    <citation type="submission" date="2013-11" db="EMBL/GenBank/DDBJ databases">
        <title>Draft genome of the bovine lungworm Dictyocaulus viviparus.</title>
        <authorList>
            <person name="Mitreva M."/>
        </authorList>
    </citation>
    <scope>NUCLEOTIDE SEQUENCE [LARGE SCALE GENOMIC DNA]</scope>
    <source>
        <strain evidence="3 4">HannoverDv2000</strain>
    </source>
</reference>
<dbReference type="Proteomes" id="UP000053766">
    <property type="component" value="Unassembled WGS sequence"/>
</dbReference>
<protein>
    <submittedName>
        <fullName evidence="3">SH2 domain protein</fullName>
    </submittedName>
</protein>
<evidence type="ECO:0000256" key="1">
    <source>
        <dbReference type="PROSITE-ProRule" id="PRU00191"/>
    </source>
</evidence>
<dbReference type="CDD" id="cd10361">
    <property type="entry name" value="SH2_Fps_family"/>
    <property type="match status" value="1"/>
</dbReference>
<keyword evidence="1" id="KW-0727">SH2 domain</keyword>
<sequence length="186" mass="21111">MVYLIYCLTGEMPGDFPDNSTIGEKSLADNIPATTSIKSLHSAGDFGISPGDTWLQSADFYHGYLPREDIPPLLLKNGDFLVRLSEANVKATKNRVKVRTTSRVISVLVDPQSNNELIPLEKRIALIKNIVIMNKNKKWWIDPDNQFETLALLFESYMTKPLHVEKVRLHDKREISNSFVKLDLVI</sequence>
<dbReference type="AlphaFoldDB" id="A0A0D8Y9L5"/>
<dbReference type="InterPro" id="IPR035849">
    <property type="entry name" value="Fes/Fps/Fer_SH2"/>
</dbReference>